<dbReference type="EMBL" id="BNCO01000009">
    <property type="protein sequence ID" value="GIL50411.1"/>
    <property type="molecule type" value="Genomic_DNA"/>
</dbReference>
<feature type="compositionally biased region" description="Polar residues" evidence="1">
    <location>
        <begin position="163"/>
        <end position="172"/>
    </location>
</feature>
<gene>
    <name evidence="2" type="ORF">Vafri_6538</name>
</gene>
<feature type="region of interest" description="Disordered" evidence="1">
    <location>
        <begin position="142"/>
        <end position="172"/>
    </location>
</feature>
<evidence type="ECO:0000256" key="1">
    <source>
        <dbReference type="SAM" id="MobiDB-lite"/>
    </source>
</evidence>
<dbReference type="PRINTS" id="PR01217">
    <property type="entry name" value="PRICHEXTENSN"/>
</dbReference>
<sequence>SKHTCTSIYAYYYPQTALTEFIDNFKQQVSKAWGIPVSQIVVTGIAVNNQSTTAVRRRRLISRTEEVGDLDETAVVNNDEAAVRRVLLTDDSPVIRALRSLGLTSLEQLGDPQPMSHVAVWSIRDREQRLMRELLMLSVESSDDQGEAVDGLSQHHQRHERSLQQSTSSNDTVSVNFSVTTLVEVPLPPSPPPRPPNPPGVVESPSPPPPPPRPPAPPPSPPMTAQVLASATGANVVQNPNPPSSPSSSTAGPPPPPNIPPPLPSLRQPPPRPPGNKNVSCSVLNGYELQNNMDHIGDNILVSYRNPGYQCTIRPNCLAYSGNTGQLKSRAFPLTPTTNQSCFYTKDASVIDAMGCGALAEAYSMTWGGGWGTAPTYIQNIYTSATCNIQLCLYYAEKYSLSIKNYIPSSLQAGWNQFSCNNVL</sequence>
<evidence type="ECO:0000313" key="2">
    <source>
        <dbReference type="EMBL" id="GIL50411.1"/>
    </source>
</evidence>
<feature type="compositionally biased region" description="Pro residues" evidence="1">
    <location>
        <begin position="252"/>
        <end position="274"/>
    </location>
</feature>
<keyword evidence="3" id="KW-1185">Reference proteome</keyword>
<dbReference type="Proteomes" id="UP000747399">
    <property type="component" value="Unassembled WGS sequence"/>
</dbReference>
<proteinExistence type="predicted"/>
<dbReference type="AlphaFoldDB" id="A0A8J4AYF5"/>
<name>A0A8J4AYF5_9CHLO</name>
<accession>A0A8J4AYF5</accession>
<feature type="compositionally biased region" description="Polar residues" evidence="1">
    <location>
        <begin position="227"/>
        <end position="239"/>
    </location>
</feature>
<protein>
    <submittedName>
        <fullName evidence="2">Uncharacterized protein</fullName>
    </submittedName>
</protein>
<comment type="caution">
    <text evidence="2">The sequence shown here is derived from an EMBL/GenBank/DDBJ whole genome shotgun (WGS) entry which is preliminary data.</text>
</comment>
<feature type="compositionally biased region" description="Pro residues" evidence="1">
    <location>
        <begin position="186"/>
        <end position="222"/>
    </location>
</feature>
<feature type="non-terminal residue" evidence="2">
    <location>
        <position position="424"/>
    </location>
</feature>
<organism evidence="2 3">
    <name type="scientific">Volvox africanus</name>
    <dbReference type="NCBI Taxonomy" id="51714"/>
    <lineage>
        <taxon>Eukaryota</taxon>
        <taxon>Viridiplantae</taxon>
        <taxon>Chlorophyta</taxon>
        <taxon>core chlorophytes</taxon>
        <taxon>Chlorophyceae</taxon>
        <taxon>CS clade</taxon>
        <taxon>Chlamydomonadales</taxon>
        <taxon>Volvocaceae</taxon>
        <taxon>Volvox</taxon>
    </lineage>
</organism>
<feature type="non-terminal residue" evidence="2">
    <location>
        <position position="1"/>
    </location>
</feature>
<reference evidence="2" key="1">
    <citation type="journal article" date="2021" name="Proc. Natl. Acad. Sci. U.S.A.">
        <title>Three genomes in the algal genus Volvox reveal the fate of a haploid sex-determining region after a transition to homothallism.</title>
        <authorList>
            <person name="Yamamoto K."/>
            <person name="Hamaji T."/>
            <person name="Kawai-Toyooka H."/>
            <person name="Matsuzaki R."/>
            <person name="Takahashi F."/>
            <person name="Nishimura Y."/>
            <person name="Kawachi M."/>
            <person name="Noguchi H."/>
            <person name="Minakuchi Y."/>
            <person name="Umen J.G."/>
            <person name="Toyoda A."/>
            <person name="Nozaki H."/>
        </authorList>
    </citation>
    <scope>NUCLEOTIDE SEQUENCE</scope>
    <source>
        <strain evidence="2">NIES-3780</strain>
    </source>
</reference>
<evidence type="ECO:0000313" key="3">
    <source>
        <dbReference type="Proteomes" id="UP000747399"/>
    </source>
</evidence>
<feature type="region of interest" description="Disordered" evidence="1">
    <location>
        <begin position="184"/>
        <end position="279"/>
    </location>
</feature>